<dbReference type="AlphaFoldDB" id="A0A0A7FXA3"/>
<evidence type="ECO:0000313" key="1">
    <source>
        <dbReference type="EMBL" id="AIY84232.1"/>
    </source>
</evidence>
<dbReference type="EMBL" id="CP006905">
    <property type="protein sequence ID" value="AIY84232.1"/>
    <property type="molecule type" value="Genomic_DNA"/>
</dbReference>
<dbReference type="STRING" id="1561.NPD11_2256"/>
<organism evidence="1 2">
    <name type="scientific">Clostridium baratii str. Sullivan</name>
    <dbReference type="NCBI Taxonomy" id="1415775"/>
    <lineage>
        <taxon>Bacteria</taxon>
        <taxon>Bacillati</taxon>
        <taxon>Bacillota</taxon>
        <taxon>Clostridia</taxon>
        <taxon>Eubacteriales</taxon>
        <taxon>Clostridiaceae</taxon>
        <taxon>Clostridium</taxon>
    </lineage>
</organism>
<accession>A0A0A7FXA3</accession>
<name>A0A0A7FXA3_9CLOT</name>
<keyword evidence="2" id="KW-1185">Reference proteome</keyword>
<evidence type="ECO:0000313" key="2">
    <source>
        <dbReference type="Proteomes" id="UP000030635"/>
    </source>
</evidence>
<dbReference type="RefSeq" id="WP_039311756.1">
    <property type="nucleotide sequence ID" value="NZ_CP006905.1"/>
</dbReference>
<reference evidence="1 2" key="1">
    <citation type="journal article" date="2015" name="Infect. Genet. Evol.">
        <title>Genomic sequences of six botulinum neurotoxin-producing strains representing three clostridial species illustrate the mobility and diversity of botulinum neurotoxin genes.</title>
        <authorList>
            <person name="Smith T.J."/>
            <person name="Hill K.K."/>
            <person name="Xie G."/>
            <person name="Foley B.T."/>
            <person name="Williamson C.H."/>
            <person name="Foster J.T."/>
            <person name="Johnson S.L."/>
            <person name="Chertkov O."/>
            <person name="Teshima H."/>
            <person name="Gibbons H.S."/>
            <person name="Johnsky L.A."/>
            <person name="Karavis M.A."/>
            <person name="Smith L.A."/>
        </authorList>
    </citation>
    <scope>NUCLEOTIDE SEQUENCE [LARGE SCALE GENOMIC DNA]</scope>
    <source>
        <strain evidence="1">Sullivan</strain>
    </source>
</reference>
<dbReference type="OrthoDB" id="1938110at2"/>
<dbReference type="Proteomes" id="UP000030635">
    <property type="component" value="Chromosome"/>
</dbReference>
<gene>
    <name evidence="1" type="ORF">U729_749</name>
</gene>
<dbReference type="HOGENOM" id="CLU_102868_0_0_9"/>
<dbReference type="eggNOG" id="ENOG50346RT">
    <property type="taxonomic scope" value="Bacteria"/>
</dbReference>
<sequence length="204" mass="23032">MNKNRLIICIAIGITMLFPGELITKAYAQGKTLIRWFIDSDNVTNKFNVTNIDVNINEEFKAPSNWDGSVNEKLVKVQNNSTGPALMRISIQKRWGDSNGDPWVGNTNFIKLNFSSNADNLWIDGKDGYFYYNKVLAKNEFTKPILDSVNLNIPNELKKIYIGKKVIIDVDVEAVQATVDGYTSTWSNLNSDIKTMLDNLCGRK</sequence>
<protein>
    <recommendedName>
        <fullName evidence="3">Alternate signal-mediated exported, CPF_0494 family protein</fullName>
    </recommendedName>
</protein>
<dbReference type="KEGG" id="cbv:U729_749"/>
<evidence type="ECO:0008006" key="3">
    <source>
        <dbReference type="Google" id="ProtNLM"/>
    </source>
</evidence>
<proteinExistence type="predicted"/>